<dbReference type="Gene3D" id="1.10.510.10">
    <property type="entry name" value="Transferase(Phosphotransferase) domain 1"/>
    <property type="match status" value="1"/>
</dbReference>
<feature type="compositionally biased region" description="Polar residues" evidence="14">
    <location>
        <begin position="548"/>
        <end position="557"/>
    </location>
</feature>
<dbReference type="Pfam" id="PF00560">
    <property type="entry name" value="LRR_1"/>
    <property type="match status" value="3"/>
</dbReference>
<feature type="domain" description="Serine-threonine/tyrosine-protein kinase catalytic" evidence="17">
    <location>
        <begin position="412"/>
        <end position="515"/>
    </location>
</feature>
<dbReference type="PANTHER" id="PTHR48006">
    <property type="entry name" value="LEUCINE-RICH REPEAT-CONTAINING PROTEIN DDB_G0281931-RELATED"/>
    <property type="match status" value="1"/>
</dbReference>
<dbReference type="SUPFAM" id="SSF52058">
    <property type="entry name" value="L domain-like"/>
    <property type="match status" value="1"/>
</dbReference>
<evidence type="ECO:0000256" key="16">
    <source>
        <dbReference type="SAM" id="SignalP"/>
    </source>
</evidence>
<keyword evidence="15" id="KW-0472">Membrane</keyword>
<keyword evidence="7" id="KW-0677">Repeat</keyword>
<dbReference type="EC" id="2.7.11.1" evidence="2"/>
<keyword evidence="10" id="KW-0675">Receptor</keyword>
<evidence type="ECO:0000256" key="8">
    <source>
        <dbReference type="ARBA" id="ARBA00022741"/>
    </source>
</evidence>
<evidence type="ECO:0000313" key="20">
    <source>
        <dbReference type="Proteomes" id="UP001188597"/>
    </source>
</evidence>
<keyword evidence="5" id="KW-0808">Transferase</keyword>
<dbReference type="Proteomes" id="UP001188597">
    <property type="component" value="Unassembled WGS sequence"/>
</dbReference>
<dbReference type="Pfam" id="PF11721">
    <property type="entry name" value="Malectin"/>
    <property type="match status" value="1"/>
</dbReference>
<dbReference type="FunFam" id="2.60.120.430:FF:000004">
    <property type="entry name" value="Putative leucine-rich repeat receptor-like serine/threonine-protein kinase"/>
    <property type="match status" value="1"/>
</dbReference>
<accession>A0AA88WHQ7</accession>
<organism evidence="19 20">
    <name type="scientific">Escallonia herrerae</name>
    <dbReference type="NCBI Taxonomy" id="1293975"/>
    <lineage>
        <taxon>Eukaryota</taxon>
        <taxon>Viridiplantae</taxon>
        <taxon>Streptophyta</taxon>
        <taxon>Embryophyta</taxon>
        <taxon>Tracheophyta</taxon>
        <taxon>Spermatophyta</taxon>
        <taxon>Magnoliopsida</taxon>
        <taxon>eudicotyledons</taxon>
        <taxon>Gunneridae</taxon>
        <taxon>Pentapetalae</taxon>
        <taxon>asterids</taxon>
        <taxon>campanulids</taxon>
        <taxon>Escalloniales</taxon>
        <taxon>Escalloniaceae</taxon>
        <taxon>Escallonia</taxon>
    </lineage>
</organism>
<keyword evidence="4" id="KW-0433">Leucine-rich repeat</keyword>
<dbReference type="SUPFAM" id="SSF56112">
    <property type="entry name" value="Protein kinase-like (PK-like)"/>
    <property type="match status" value="1"/>
</dbReference>
<sequence>MELLLATTAFNKLVCLLLFVPLVLDCFSGFGSVAQLLPEEEESINQLKGLNLTGVLPAEFANLTYLREIDLSRNYINGSIPTTFGQLRITTLSLVANRISGSIPKEIGDIATLEELRIDGNTLSGKIPDFIGNWTKLDRLILRNCLIVDLIPGYIGEIASLKTLDLSFNRLTGPIPDIQSEDLDYLEVNFEGHEYEEDLTTTGPSYFLANSERWAYSSTGLFMGKDDANYIAPSTSNATGADFYGTARLAPTSVKYYGLCMRKGSYRVRLHFAEIMYSDDMTFSSLGRRIFDVSIQGDVVLKDFNIEKEANGVGKGITKDFNNVLVNGSTLEIHLYWAGKGTTAIPDRGVYGPLISAITVTPNFNVDKGKLSVGAVIGIVIASFVVLALILYVLRIKGYLGGENIEDKGGGYMAPEYAMRGYLTDKADVYSFGVVALEIVSGKSNTNYKPKEEFVYLLDWAYVLQEQGNLLELVDPRLGSNYNEKEAMRMLNLALLCTNPSPTLRPSMSSVVSMLQGKIPVQAPLVKRRSMDEDLRFKAFERLTQDSQTQLSTYSQDRQAERSMSRDGPWIDSSFSIQSKDELADSSSTKHLLLDLDDVNLK</sequence>
<dbReference type="InterPro" id="IPR011009">
    <property type="entry name" value="Kinase-like_dom_sf"/>
</dbReference>
<comment type="caution">
    <text evidence="19">The sequence shown here is derived from an EMBL/GenBank/DDBJ whole genome shotgun (WGS) entry which is preliminary data.</text>
</comment>
<dbReference type="InterPro" id="IPR051824">
    <property type="entry name" value="LRR_Rcpt-Like_S/T_Kinase"/>
</dbReference>
<dbReference type="GO" id="GO:0004674">
    <property type="term" value="F:protein serine/threonine kinase activity"/>
    <property type="evidence" value="ECO:0007669"/>
    <property type="project" value="UniProtKB-EC"/>
</dbReference>
<evidence type="ECO:0000259" key="17">
    <source>
        <dbReference type="Pfam" id="PF07714"/>
    </source>
</evidence>
<comment type="catalytic activity">
    <reaction evidence="12">
        <text>L-threonyl-[protein] + ATP = O-phospho-L-threonyl-[protein] + ADP + H(+)</text>
        <dbReference type="Rhea" id="RHEA:46608"/>
        <dbReference type="Rhea" id="RHEA-COMP:11060"/>
        <dbReference type="Rhea" id="RHEA-COMP:11605"/>
        <dbReference type="ChEBI" id="CHEBI:15378"/>
        <dbReference type="ChEBI" id="CHEBI:30013"/>
        <dbReference type="ChEBI" id="CHEBI:30616"/>
        <dbReference type="ChEBI" id="CHEBI:61977"/>
        <dbReference type="ChEBI" id="CHEBI:456216"/>
        <dbReference type="EC" id="2.7.11.1"/>
    </reaction>
</comment>
<evidence type="ECO:0000256" key="3">
    <source>
        <dbReference type="ARBA" id="ARBA00022553"/>
    </source>
</evidence>
<evidence type="ECO:0000256" key="13">
    <source>
        <dbReference type="ARBA" id="ARBA00048679"/>
    </source>
</evidence>
<dbReference type="InterPro" id="IPR001245">
    <property type="entry name" value="Ser-Thr/Tyr_kinase_cat_dom"/>
</dbReference>
<protein>
    <recommendedName>
        <fullName evidence="2">non-specific serine/threonine protein kinase</fullName>
        <ecNumber evidence="2">2.7.11.1</ecNumber>
    </recommendedName>
</protein>
<keyword evidence="15" id="KW-1133">Transmembrane helix</keyword>
<dbReference type="PANTHER" id="PTHR48006:SF60">
    <property type="entry name" value="PROTEIN KINASE DOMAIN-CONTAINING PROTEIN"/>
    <property type="match status" value="1"/>
</dbReference>
<evidence type="ECO:0000256" key="15">
    <source>
        <dbReference type="SAM" id="Phobius"/>
    </source>
</evidence>
<keyword evidence="8" id="KW-0547">Nucleotide-binding</keyword>
<dbReference type="Gene3D" id="2.60.120.430">
    <property type="entry name" value="Galactose-binding lectin"/>
    <property type="match status" value="1"/>
</dbReference>
<dbReference type="InterPro" id="IPR021720">
    <property type="entry name" value="Malectin_dom"/>
</dbReference>
<dbReference type="Pfam" id="PF07714">
    <property type="entry name" value="PK_Tyr_Ser-Thr"/>
    <property type="match status" value="1"/>
</dbReference>
<evidence type="ECO:0000259" key="18">
    <source>
        <dbReference type="Pfam" id="PF11721"/>
    </source>
</evidence>
<dbReference type="Gene3D" id="3.80.10.10">
    <property type="entry name" value="Ribonuclease Inhibitor"/>
    <property type="match status" value="1"/>
</dbReference>
<comment type="catalytic activity">
    <reaction evidence="13">
        <text>L-seryl-[protein] + ATP = O-phospho-L-seryl-[protein] + ADP + H(+)</text>
        <dbReference type="Rhea" id="RHEA:17989"/>
        <dbReference type="Rhea" id="RHEA-COMP:9863"/>
        <dbReference type="Rhea" id="RHEA-COMP:11604"/>
        <dbReference type="ChEBI" id="CHEBI:15378"/>
        <dbReference type="ChEBI" id="CHEBI:29999"/>
        <dbReference type="ChEBI" id="CHEBI:30616"/>
        <dbReference type="ChEBI" id="CHEBI:83421"/>
        <dbReference type="ChEBI" id="CHEBI:456216"/>
        <dbReference type="EC" id="2.7.11.1"/>
    </reaction>
</comment>
<dbReference type="InterPro" id="IPR032675">
    <property type="entry name" value="LRR_dom_sf"/>
</dbReference>
<evidence type="ECO:0000256" key="11">
    <source>
        <dbReference type="ARBA" id="ARBA00023180"/>
    </source>
</evidence>
<keyword evidence="20" id="KW-1185">Reference proteome</keyword>
<keyword evidence="6 16" id="KW-0732">Signal</keyword>
<evidence type="ECO:0000256" key="10">
    <source>
        <dbReference type="ARBA" id="ARBA00023170"/>
    </source>
</evidence>
<evidence type="ECO:0000313" key="19">
    <source>
        <dbReference type="EMBL" id="KAK3025478.1"/>
    </source>
</evidence>
<feature type="chain" id="PRO_5041639215" description="non-specific serine/threonine protein kinase" evidence="16">
    <location>
        <begin position="26"/>
        <end position="602"/>
    </location>
</feature>
<evidence type="ECO:0000256" key="2">
    <source>
        <dbReference type="ARBA" id="ARBA00012513"/>
    </source>
</evidence>
<evidence type="ECO:0000256" key="6">
    <source>
        <dbReference type="ARBA" id="ARBA00022729"/>
    </source>
</evidence>
<evidence type="ECO:0000256" key="7">
    <source>
        <dbReference type="ARBA" id="ARBA00022737"/>
    </source>
</evidence>
<evidence type="ECO:0000256" key="9">
    <source>
        <dbReference type="ARBA" id="ARBA00022840"/>
    </source>
</evidence>
<comment type="subcellular location">
    <subcellularLocation>
        <location evidence="1">Membrane</location>
        <topology evidence="1">Single-pass type I membrane protein</topology>
    </subcellularLocation>
</comment>
<keyword evidence="9" id="KW-0067">ATP-binding</keyword>
<feature type="signal peptide" evidence="16">
    <location>
        <begin position="1"/>
        <end position="25"/>
    </location>
</feature>
<evidence type="ECO:0000256" key="4">
    <source>
        <dbReference type="ARBA" id="ARBA00022614"/>
    </source>
</evidence>
<keyword evidence="15" id="KW-0812">Transmembrane</keyword>
<dbReference type="AlphaFoldDB" id="A0AA88WHQ7"/>
<evidence type="ECO:0000256" key="14">
    <source>
        <dbReference type="SAM" id="MobiDB-lite"/>
    </source>
</evidence>
<keyword evidence="3" id="KW-0597">Phosphoprotein</keyword>
<dbReference type="GO" id="GO:0016020">
    <property type="term" value="C:membrane"/>
    <property type="evidence" value="ECO:0007669"/>
    <property type="project" value="UniProtKB-SubCell"/>
</dbReference>
<dbReference type="InterPro" id="IPR001611">
    <property type="entry name" value="Leu-rich_rpt"/>
</dbReference>
<reference evidence="19" key="1">
    <citation type="submission" date="2022-12" db="EMBL/GenBank/DDBJ databases">
        <title>Draft genome assemblies for two species of Escallonia (Escalloniales).</title>
        <authorList>
            <person name="Chanderbali A."/>
            <person name="Dervinis C."/>
            <person name="Anghel I."/>
            <person name="Soltis D."/>
            <person name="Soltis P."/>
            <person name="Zapata F."/>
        </authorList>
    </citation>
    <scope>NUCLEOTIDE SEQUENCE</scope>
    <source>
        <strain evidence="19">UCBG64.0493</strain>
        <tissue evidence="19">Leaf</tissue>
    </source>
</reference>
<feature type="region of interest" description="Disordered" evidence="14">
    <location>
        <begin position="548"/>
        <end position="571"/>
    </location>
</feature>
<evidence type="ECO:0000256" key="1">
    <source>
        <dbReference type="ARBA" id="ARBA00004479"/>
    </source>
</evidence>
<feature type="domain" description="Malectin" evidence="18">
    <location>
        <begin position="191"/>
        <end position="358"/>
    </location>
</feature>
<dbReference type="GO" id="GO:0005524">
    <property type="term" value="F:ATP binding"/>
    <property type="evidence" value="ECO:0007669"/>
    <property type="project" value="UniProtKB-KW"/>
</dbReference>
<dbReference type="EMBL" id="JAVXUP010000546">
    <property type="protein sequence ID" value="KAK3025478.1"/>
    <property type="molecule type" value="Genomic_DNA"/>
</dbReference>
<keyword evidence="11" id="KW-0325">Glycoprotein</keyword>
<feature type="transmembrane region" description="Helical" evidence="15">
    <location>
        <begin position="371"/>
        <end position="394"/>
    </location>
</feature>
<evidence type="ECO:0000256" key="12">
    <source>
        <dbReference type="ARBA" id="ARBA00047899"/>
    </source>
</evidence>
<proteinExistence type="predicted"/>
<dbReference type="PROSITE" id="PS51450">
    <property type="entry name" value="LRR"/>
    <property type="match status" value="1"/>
</dbReference>
<evidence type="ECO:0000256" key="5">
    <source>
        <dbReference type="ARBA" id="ARBA00022679"/>
    </source>
</evidence>
<name>A0AA88WHQ7_9ASTE</name>
<dbReference type="FunFam" id="3.80.10.10:FF:000383">
    <property type="entry name" value="Leucine-rich repeat receptor protein kinase EMS1"/>
    <property type="match status" value="1"/>
</dbReference>
<gene>
    <name evidence="19" type="ORF">RJ639_041559</name>
</gene>